<dbReference type="EMBL" id="CAJSLV010000114">
    <property type="protein sequence ID" value="CAG6399012.1"/>
    <property type="molecule type" value="Genomic_DNA"/>
</dbReference>
<feature type="compositionally biased region" description="Basic and acidic residues" evidence="1">
    <location>
        <begin position="1"/>
        <end position="39"/>
    </location>
</feature>
<evidence type="ECO:0000256" key="1">
    <source>
        <dbReference type="SAM" id="MobiDB-lite"/>
    </source>
</evidence>
<organism evidence="2 3">
    <name type="scientific">Actinacidiphila cocklensis</name>
    <dbReference type="NCBI Taxonomy" id="887465"/>
    <lineage>
        <taxon>Bacteria</taxon>
        <taxon>Bacillati</taxon>
        <taxon>Actinomycetota</taxon>
        <taxon>Actinomycetes</taxon>
        <taxon>Kitasatosporales</taxon>
        <taxon>Streptomycetaceae</taxon>
        <taxon>Actinacidiphila</taxon>
    </lineage>
</organism>
<dbReference type="AlphaFoldDB" id="A0A9W4GVW4"/>
<sequence>MPPHGRRPERTRNDHGVQPDEGRRPAEQSDSSGRCEELLRPPPWPGHALHDRDVGALQLLRHARAAAALPDRRRAGRRQGLAGRRAGHDGRHGHRHLLDLPGDGLPARHAGRLVRRPGLGSAQDRRGLLGDHHGRPPDAGAPRRGAVLRRPGPGGDRLRAAQGQHLDDGRAPLRRPRRPPQGRRLHRLLHGHQRRRLRRAAGHRHRRPELQLAPGLRAGRGGHGAGPVPVPAGHPAPQRAQQRRPQAAEPRRAQRDPAQEHAVAARSGGLLRRAGRHRRLHPELGVGADHPDRPGHPGRRPGAHQPRQGADEDRAVQDERLHLVLRGRRRVLDDLRPGRVDDVDLRRQQEPRHPVRLRLPLVLVPVGEPAVDHGAGAGHRMGVGVAGAQEPGARHHGEVRDRPVPDRRVVPRLHRADGDGVGRHEGQPDVAGVDLHDPDRRRAGPVPGRPVGDHEDGAGQVRQPDDGRLVPGRHRGRLHDEPAVPGGRRSERHERGGVRGRPRLYRGLRDLDLPAQGGRPHGRRALRPRPLGSLGRSAPGHGVPRPSRRAPVEDRWGGGALPRRPPA</sequence>
<feature type="compositionally biased region" description="Basic and acidic residues" evidence="1">
    <location>
        <begin position="123"/>
        <end position="136"/>
    </location>
</feature>
<evidence type="ECO:0000313" key="3">
    <source>
        <dbReference type="Proteomes" id="UP001152519"/>
    </source>
</evidence>
<name>A0A9W4GVW4_9ACTN</name>
<feature type="region of interest" description="Disordered" evidence="1">
    <location>
        <begin position="1"/>
        <end position="50"/>
    </location>
</feature>
<comment type="caution">
    <text evidence="2">The sequence shown here is derived from an EMBL/GenBank/DDBJ whole genome shotgun (WGS) entry which is preliminary data.</text>
</comment>
<feature type="compositionally biased region" description="Low complexity" evidence="1">
    <location>
        <begin position="99"/>
        <end position="108"/>
    </location>
</feature>
<feature type="compositionally biased region" description="Basic and acidic residues" evidence="1">
    <location>
        <begin position="451"/>
        <end position="468"/>
    </location>
</feature>
<keyword evidence="3" id="KW-1185">Reference proteome</keyword>
<feature type="compositionally biased region" description="Basic and acidic residues" evidence="1">
    <location>
        <begin position="249"/>
        <end position="259"/>
    </location>
</feature>
<proteinExistence type="predicted"/>
<feature type="region of interest" description="Disordered" evidence="1">
    <location>
        <begin position="65"/>
        <end position="316"/>
    </location>
</feature>
<feature type="compositionally biased region" description="Low complexity" evidence="1">
    <location>
        <begin position="235"/>
        <end position="248"/>
    </location>
</feature>
<gene>
    <name evidence="2" type="ORF">SCOCK_80167</name>
</gene>
<protein>
    <submittedName>
        <fullName evidence="2">Uncharacterized protein</fullName>
    </submittedName>
</protein>
<reference evidence="2" key="1">
    <citation type="submission" date="2021-05" db="EMBL/GenBank/DDBJ databases">
        <authorList>
            <person name="Arsene-Ploetze F."/>
        </authorList>
    </citation>
    <scope>NUCLEOTIDE SEQUENCE</scope>
    <source>
        <strain evidence="2">DSM 42138</strain>
    </source>
</reference>
<feature type="compositionally biased region" description="Basic and acidic residues" evidence="1">
    <location>
        <begin position="478"/>
        <end position="497"/>
    </location>
</feature>
<dbReference type="Proteomes" id="UP001152519">
    <property type="component" value="Unassembled WGS sequence"/>
</dbReference>
<feature type="region of interest" description="Disordered" evidence="1">
    <location>
        <begin position="416"/>
        <end position="567"/>
    </location>
</feature>
<feature type="compositionally biased region" description="Basic residues" evidence="1">
    <location>
        <begin position="172"/>
        <end position="207"/>
    </location>
</feature>
<feature type="compositionally biased region" description="Basic and acidic residues" evidence="1">
    <location>
        <begin position="416"/>
        <end position="427"/>
    </location>
</feature>
<evidence type="ECO:0000313" key="2">
    <source>
        <dbReference type="EMBL" id="CAG6399012.1"/>
    </source>
</evidence>
<accession>A0A9W4GVW4</accession>